<name>A0A9D2EF62_9MICO</name>
<feature type="compositionally biased region" description="Acidic residues" evidence="1">
    <location>
        <begin position="143"/>
        <end position="158"/>
    </location>
</feature>
<evidence type="ECO:0000256" key="1">
    <source>
        <dbReference type="SAM" id="MobiDB-lite"/>
    </source>
</evidence>
<comment type="caution">
    <text evidence="3">The sequence shown here is derived from an EMBL/GenBank/DDBJ whole genome shotgun (WGS) entry which is preliminary data.</text>
</comment>
<feature type="transmembrane region" description="Helical" evidence="2">
    <location>
        <begin position="105"/>
        <end position="127"/>
    </location>
</feature>
<proteinExistence type="predicted"/>
<evidence type="ECO:0000256" key="2">
    <source>
        <dbReference type="SAM" id="Phobius"/>
    </source>
</evidence>
<keyword evidence="2" id="KW-0812">Transmembrane</keyword>
<accession>A0A9D2EF62</accession>
<keyword evidence="2" id="KW-0472">Membrane</keyword>
<dbReference type="EMBL" id="DXBY01000209">
    <property type="protein sequence ID" value="HIZ36529.1"/>
    <property type="molecule type" value="Genomic_DNA"/>
</dbReference>
<feature type="compositionally biased region" description="Gly residues" evidence="1">
    <location>
        <begin position="75"/>
        <end position="91"/>
    </location>
</feature>
<feature type="compositionally biased region" description="Low complexity" evidence="1">
    <location>
        <begin position="28"/>
        <end position="46"/>
    </location>
</feature>
<protein>
    <submittedName>
        <fullName evidence="3">Uncharacterized protein</fullName>
    </submittedName>
</protein>
<sequence length="305" mass="31097">MTQNPPDQPDAEPGRHASPDQYGGDPHQSGAAPQQPYGAGQAQSYGTGPQAEGSDQQPYGGSAAQQPYPAAAAGQPGGPGGPEGSAPGGLGGPPPGGRRSNAGKIAAIVIGGLLVLALLVWGAIALIDSRDDAIPTPTAPTEPSEDASADGEPSEDASGETADPPEGAGELYDLLSSEAGEVQDGDGNTWTVQDGWSDASDLSAEAMEAYTATYTSDTGEITMTAISFPDPEAADTYVAGVQDERGDPDYSGDVWQSDNGNGLGTRIDYEGDVYSIYWYDDTAVVYQIDAPDGATGQDFYGSLPF</sequence>
<feature type="compositionally biased region" description="Low complexity" evidence="1">
    <location>
        <begin position="60"/>
        <end position="74"/>
    </location>
</feature>
<evidence type="ECO:0000313" key="3">
    <source>
        <dbReference type="EMBL" id="HIZ36529.1"/>
    </source>
</evidence>
<feature type="region of interest" description="Disordered" evidence="1">
    <location>
        <begin position="1"/>
        <end position="98"/>
    </location>
</feature>
<organism evidence="3 4">
    <name type="scientific">Candidatus Ruania gallistercoris</name>
    <dbReference type="NCBI Taxonomy" id="2838746"/>
    <lineage>
        <taxon>Bacteria</taxon>
        <taxon>Bacillati</taxon>
        <taxon>Actinomycetota</taxon>
        <taxon>Actinomycetes</taxon>
        <taxon>Micrococcales</taxon>
        <taxon>Ruaniaceae</taxon>
        <taxon>Ruania</taxon>
    </lineage>
</organism>
<gene>
    <name evidence="3" type="ORF">H9815_12185</name>
</gene>
<keyword evidence="2" id="KW-1133">Transmembrane helix</keyword>
<dbReference type="AlphaFoldDB" id="A0A9D2EF62"/>
<dbReference type="Proteomes" id="UP000824037">
    <property type="component" value="Unassembled WGS sequence"/>
</dbReference>
<feature type="region of interest" description="Disordered" evidence="1">
    <location>
        <begin position="132"/>
        <end position="170"/>
    </location>
</feature>
<reference evidence="3" key="1">
    <citation type="journal article" date="2021" name="PeerJ">
        <title>Extensive microbial diversity within the chicken gut microbiome revealed by metagenomics and culture.</title>
        <authorList>
            <person name="Gilroy R."/>
            <person name="Ravi A."/>
            <person name="Getino M."/>
            <person name="Pursley I."/>
            <person name="Horton D.L."/>
            <person name="Alikhan N.F."/>
            <person name="Baker D."/>
            <person name="Gharbi K."/>
            <person name="Hall N."/>
            <person name="Watson M."/>
            <person name="Adriaenssens E.M."/>
            <person name="Foster-Nyarko E."/>
            <person name="Jarju S."/>
            <person name="Secka A."/>
            <person name="Antonio M."/>
            <person name="Oren A."/>
            <person name="Chaudhuri R.R."/>
            <person name="La Ragione R."/>
            <person name="Hildebrand F."/>
            <person name="Pallen M.J."/>
        </authorList>
    </citation>
    <scope>NUCLEOTIDE SEQUENCE</scope>
    <source>
        <strain evidence="3">ChiGjej4B4-7305</strain>
    </source>
</reference>
<evidence type="ECO:0000313" key="4">
    <source>
        <dbReference type="Proteomes" id="UP000824037"/>
    </source>
</evidence>
<reference evidence="3" key="2">
    <citation type="submission" date="2021-04" db="EMBL/GenBank/DDBJ databases">
        <authorList>
            <person name="Gilroy R."/>
        </authorList>
    </citation>
    <scope>NUCLEOTIDE SEQUENCE</scope>
    <source>
        <strain evidence="3">ChiGjej4B4-7305</strain>
    </source>
</reference>